<dbReference type="AlphaFoldDB" id="A0A1I6FGY8"/>
<feature type="domain" description="HD-GYP" evidence="2">
    <location>
        <begin position="251"/>
        <end position="447"/>
    </location>
</feature>
<dbReference type="GO" id="GO:0006355">
    <property type="term" value="P:regulation of DNA-templated transcription"/>
    <property type="evidence" value="ECO:0007669"/>
    <property type="project" value="InterPro"/>
</dbReference>
<protein>
    <submittedName>
        <fullName evidence="3">Regulatory protein, luxR family</fullName>
    </submittedName>
</protein>
<dbReference type="OrthoDB" id="9802066at2"/>
<accession>A0A1I6FGY8</accession>
<organism evidence="3 4">
    <name type="scientific">Lentzea waywayandensis</name>
    <dbReference type="NCBI Taxonomy" id="84724"/>
    <lineage>
        <taxon>Bacteria</taxon>
        <taxon>Bacillati</taxon>
        <taxon>Actinomycetota</taxon>
        <taxon>Actinomycetes</taxon>
        <taxon>Pseudonocardiales</taxon>
        <taxon>Pseudonocardiaceae</taxon>
        <taxon>Lentzea</taxon>
    </lineage>
</organism>
<dbReference type="GO" id="GO:0003677">
    <property type="term" value="F:DNA binding"/>
    <property type="evidence" value="ECO:0007669"/>
    <property type="project" value="InterPro"/>
</dbReference>
<sequence length="522" mass="55267">MLDPPPVDGVRTADVVAALSLATDLGIGVPLEHGLRGALMSVRLCDVLGVGRETAAQAFYASLLYHVGCTANSMTGLELFTDDDALTTYATPVRFASRPRALMGMLRAVAAPPGGFRVVRASRGLYRAVRALPGVVAADCDAAQMLTRRLGLPAAVTELFAHSDDRWDRKGDAIPLPMRIVQVVRDAAFQQMLAGDDVAAEVMRERAGGAFDPDVALPLADHAGKVLAMDPDASVWAQTLASEPGPHLVLDGEAIDLALSAIGDFADLISPCLVGHSAGVAALAEGAGARCGLGAAETLALRRAALVHDVGRVAVPVRVWQHAGPLSPDDWERVRLHAYHTERVLSRSPFLASLVPIAAFHHERLDGSGYHRGTSASALGMPGRLLAAADAFHAMTEPRPHRVAMSPDQAAETVGEQARAGRLDPDAVNAVLAAAGRRAPRIERPCGLTARETEVVGLLARGMQTKHVARALRISVKTADRHIQNAYRKIGVRTRAGAALFAMQHGLVEWGELPMGLDRDRS</sequence>
<dbReference type="PANTHER" id="PTHR45228">
    <property type="entry name" value="CYCLIC DI-GMP PHOSPHODIESTERASE TM_0186-RELATED"/>
    <property type="match status" value="1"/>
</dbReference>
<evidence type="ECO:0000313" key="4">
    <source>
        <dbReference type="Proteomes" id="UP000198583"/>
    </source>
</evidence>
<dbReference type="InterPro" id="IPR000792">
    <property type="entry name" value="Tscrpt_reg_LuxR_C"/>
</dbReference>
<dbReference type="Pfam" id="PF13487">
    <property type="entry name" value="HD_5"/>
    <property type="match status" value="1"/>
</dbReference>
<name>A0A1I6FGY8_9PSEU</name>
<feature type="domain" description="HTH luxR-type" evidence="1">
    <location>
        <begin position="441"/>
        <end position="506"/>
    </location>
</feature>
<dbReference type="InterPro" id="IPR052020">
    <property type="entry name" value="Cyclic_di-GMP/3'3'-cGAMP_PDE"/>
</dbReference>
<dbReference type="PRINTS" id="PR00038">
    <property type="entry name" value="HTHLUXR"/>
</dbReference>
<dbReference type="SUPFAM" id="SSF46894">
    <property type="entry name" value="C-terminal effector domain of the bipartite response regulators"/>
    <property type="match status" value="1"/>
</dbReference>
<dbReference type="SMART" id="SM00421">
    <property type="entry name" value="HTH_LUXR"/>
    <property type="match status" value="1"/>
</dbReference>
<dbReference type="Gene3D" id="1.10.3210.10">
    <property type="entry name" value="Hypothetical protein af1432"/>
    <property type="match status" value="1"/>
</dbReference>
<dbReference type="CDD" id="cd06170">
    <property type="entry name" value="LuxR_C_like"/>
    <property type="match status" value="1"/>
</dbReference>
<dbReference type="CDD" id="cd00077">
    <property type="entry name" value="HDc"/>
    <property type="match status" value="1"/>
</dbReference>
<dbReference type="SUPFAM" id="SSF109604">
    <property type="entry name" value="HD-domain/PDEase-like"/>
    <property type="match status" value="1"/>
</dbReference>
<dbReference type="InterPro" id="IPR036388">
    <property type="entry name" value="WH-like_DNA-bd_sf"/>
</dbReference>
<dbReference type="SMART" id="SM00471">
    <property type="entry name" value="HDc"/>
    <property type="match status" value="1"/>
</dbReference>
<gene>
    <name evidence="3" type="ORF">SAMN04488564_11796</name>
</gene>
<dbReference type="PANTHER" id="PTHR45228:SF5">
    <property type="entry name" value="CYCLIC DI-GMP PHOSPHODIESTERASE VC_1348-RELATED"/>
    <property type="match status" value="1"/>
</dbReference>
<reference evidence="4" key="1">
    <citation type="submission" date="2016-10" db="EMBL/GenBank/DDBJ databases">
        <authorList>
            <person name="Varghese N."/>
            <person name="Submissions S."/>
        </authorList>
    </citation>
    <scope>NUCLEOTIDE SEQUENCE [LARGE SCALE GENOMIC DNA]</scope>
    <source>
        <strain evidence="4">DSM 44232</strain>
    </source>
</reference>
<dbReference type="Proteomes" id="UP000198583">
    <property type="component" value="Unassembled WGS sequence"/>
</dbReference>
<dbReference type="PROSITE" id="PS51832">
    <property type="entry name" value="HD_GYP"/>
    <property type="match status" value="1"/>
</dbReference>
<evidence type="ECO:0000313" key="3">
    <source>
        <dbReference type="EMBL" id="SFR29172.1"/>
    </source>
</evidence>
<dbReference type="PROSITE" id="PS50043">
    <property type="entry name" value="HTH_LUXR_2"/>
    <property type="match status" value="1"/>
</dbReference>
<evidence type="ECO:0000259" key="2">
    <source>
        <dbReference type="PROSITE" id="PS51832"/>
    </source>
</evidence>
<dbReference type="RefSeq" id="WP_093605607.1">
    <property type="nucleotide sequence ID" value="NZ_FOYL01000017.1"/>
</dbReference>
<keyword evidence="4" id="KW-1185">Reference proteome</keyword>
<dbReference type="InterPro" id="IPR037522">
    <property type="entry name" value="HD_GYP_dom"/>
</dbReference>
<dbReference type="InterPro" id="IPR016032">
    <property type="entry name" value="Sig_transdc_resp-reg_C-effctor"/>
</dbReference>
<dbReference type="InterPro" id="IPR003607">
    <property type="entry name" value="HD/PDEase_dom"/>
</dbReference>
<proteinExistence type="predicted"/>
<dbReference type="Pfam" id="PF00196">
    <property type="entry name" value="GerE"/>
    <property type="match status" value="1"/>
</dbReference>
<dbReference type="STRING" id="84724.SAMN04488564_11796"/>
<evidence type="ECO:0000259" key="1">
    <source>
        <dbReference type="PROSITE" id="PS50043"/>
    </source>
</evidence>
<dbReference type="EMBL" id="FOYL01000017">
    <property type="protein sequence ID" value="SFR29172.1"/>
    <property type="molecule type" value="Genomic_DNA"/>
</dbReference>
<dbReference type="Gene3D" id="1.10.10.10">
    <property type="entry name" value="Winged helix-like DNA-binding domain superfamily/Winged helix DNA-binding domain"/>
    <property type="match status" value="1"/>
</dbReference>